<comment type="caution">
    <text evidence="1">The sequence shown here is derived from an EMBL/GenBank/DDBJ whole genome shotgun (WGS) entry which is preliminary data.</text>
</comment>
<organism evidence="1 2">
    <name type="scientific">Rhizobium anhuiense</name>
    <dbReference type="NCBI Taxonomy" id="1184720"/>
    <lineage>
        <taxon>Bacteria</taxon>
        <taxon>Pseudomonadati</taxon>
        <taxon>Pseudomonadota</taxon>
        <taxon>Alphaproteobacteria</taxon>
        <taxon>Hyphomicrobiales</taxon>
        <taxon>Rhizobiaceae</taxon>
        <taxon>Rhizobium/Agrobacterium group</taxon>
        <taxon>Rhizobium</taxon>
    </lineage>
</organism>
<name>A0A432NUR8_9HYPH</name>
<evidence type="ECO:0000313" key="2">
    <source>
        <dbReference type="Proteomes" id="UP000273611"/>
    </source>
</evidence>
<dbReference type="EMBL" id="RIBW01000002">
    <property type="protein sequence ID" value="RUM03372.1"/>
    <property type="molecule type" value="Genomic_DNA"/>
</dbReference>
<sequence>MAWVFLLAGGAGVLPAGTSDAGGVPFSASGNVPDYRASMTVREAYHEPKEYWRSVVHHDGWTRVEEVISNRTRIAYGSARDNVLLWATKTGDEDFTGIFIDKTTPREARDTGDADNQAGEACKWSEITRKASHSSTSEPLWLSCLSGDGIEIGTRVLLSSKELKEPMTETQLVKLERTPVADSEVLPPKRLFDPGFWLKPLRYYPDRPAALVDFEARMAGIDSDLRIFRHYPWQAEERRGKDGSVRFKVWNDLENQGINVIYSKREYSLQAFRSPLDPARPFNQFDAETGHADMKRRDNHLGESCAWFNMTPDAADAIRMECLTPDGVPLKVELHFGMGDGEFYTAVEVKRRPVDINEMLPPRELIEPSAWGFTVDD</sequence>
<dbReference type="Proteomes" id="UP000273611">
    <property type="component" value="Unassembled WGS sequence"/>
</dbReference>
<accession>A0A432NUR8</accession>
<evidence type="ECO:0000313" key="1">
    <source>
        <dbReference type="EMBL" id="RUM03372.1"/>
    </source>
</evidence>
<protein>
    <submittedName>
        <fullName evidence="1">Uncharacterized protein</fullName>
    </submittedName>
</protein>
<reference evidence="1 2" key="1">
    <citation type="journal article" date="2015" name="Int. J. Syst. Evol. Microbiol.">
        <title>Rhizobium anhuiense sp. nov., isolated from effective nodules of Vicia faba and Pisum sativum.</title>
        <authorList>
            <person name="Zhang Y.J."/>
            <person name="Zheng W.T."/>
            <person name="Everall I."/>
            <person name="Young J.P."/>
            <person name="Zhang X.X."/>
            <person name="Tian C.F."/>
            <person name="Sui X.H."/>
            <person name="Wang E.T."/>
            <person name="Chen W.X."/>
        </authorList>
    </citation>
    <scope>NUCLEOTIDE SEQUENCE [LARGE SCALE GENOMIC DNA]</scope>
    <source>
        <strain evidence="1 2">CCBAU 23252</strain>
    </source>
</reference>
<proteinExistence type="predicted"/>
<gene>
    <name evidence="1" type="ORF">EEQ99_09335</name>
</gene>
<dbReference type="AlphaFoldDB" id="A0A432NUR8"/>